<organism evidence="1 2">
    <name type="scientific">Parascaris equorum</name>
    <name type="common">Equine roundworm</name>
    <dbReference type="NCBI Taxonomy" id="6256"/>
    <lineage>
        <taxon>Eukaryota</taxon>
        <taxon>Metazoa</taxon>
        <taxon>Ecdysozoa</taxon>
        <taxon>Nematoda</taxon>
        <taxon>Chromadorea</taxon>
        <taxon>Rhabditida</taxon>
        <taxon>Spirurina</taxon>
        <taxon>Ascaridomorpha</taxon>
        <taxon>Ascaridoidea</taxon>
        <taxon>Ascarididae</taxon>
        <taxon>Parascaris</taxon>
    </lineage>
</organism>
<evidence type="ECO:0000313" key="2">
    <source>
        <dbReference type="WBParaSite" id="PEQ_0000206101-mRNA-1"/>
    </source>
</evidence>
<dbReference type="WBParaSite" id="PEQ_0000206101-mRNA-1">
    <property type="protein sequence ID" value="PEQ_0000206101-mRNA-1"/>
    <property type="gene ID" value="PEQ_0000206101"/>
</dbReference>
<reference evidence="2" key="1">
    <citation type="submission" date="2022-11" db="UniProtKB">
        <authorList>
            <consortium name="WormBaseParasite"/>
        </authorList>
    </citation>
    <scope>IDENTIFICATION</scope>
</reference>
<evidence type="ECO:0000313" key="1">
    <source>
        <dbReference type="Proteomes" id="UP000887564"/>
    </source>
</evidence>
<proteinExistence type="predicted"/>
<accession>A0A914R6I5</accession>
<dbReference type="AlphaFoldDB" id="A0A914R6I5"/>
<protein>
    <submittedName>
        <fullName evidence="2">Uncharacterized protein</fullName>
    </submittedName>
</protein>
<name>A0A914R6I5_PAREQ</name>
<sequence>MGRRTNGKIPQDFRAGKLLFIVFLEFISVSL</sequence>
<keyword evidence="1" id="KW-1185">Reference proteome</keyword>
<dbReference type="Proteomes" id="UP000887564">
    <property type="component" value="Unplaced"/>
</dbReference>